<name>Q47BY1_DECAR</name>
<dbReference type="GO" id="GO:0030288">
    <property type="term" value="C:outer membrane-bounded periplasmic space"/>
    <property type="evidence" value="ECO:0007669"/>
    <property type="project" value="TreeGrafter"/>
</dbReference>
<proteinExistence type="predicted"/>
<evidence type="ECO:0000256" key="4">
    <source>
        <dbReference type="ARBA" id="ARBA00022676"/>
    </source>
</evidence>
<dbReference type="Pfam" id="PF00912">
    <property type="entry name" value="Transgly"/>
    <property type="match status" value="1"/>
</dbReference>
<keyword evidence="9" id="KW-1133">Transmembrane helix</keyword>
<evidence type="ECO:0000256" key="8">
    <source>
        <dbReference type="ARBA" id="ARBA00049902"/>
    </source>
</evidence>
<dbReference type="Gene3D" id="3.40.710.10">
    <property type="entry name" value="DD-peptidase/beta-lactamase superfamily"/>
    <property type="match status" value="1"/>
</dbReference>
<dbReference type="eggNOG" id="COG0744">
    <property type="taxonomic scope" value="Bacteria"/>
</dbReference>
<dbReference type="GO" id="GO:0009252">
    <property type="term" value="P:peptidoglycan biosynthetic process"/>
    <property type="evidence" value="ECO:0007669"/>
    <property type="project" value="TreeGrafter"/>
</dbReference>
<keyword evidence="3" id="KW-0645">Protease</keyword>
<keyword evidence="2" id="KW-0121">Carboxypeptidase</keyword>
<dbReference type="HOGENOM" id="CLU_012369_0_0_4"/>
<dbReference type="KEGG" id="dar:Daro_2920"/>
<keyword evidence="6" id="KW-0511">Multifunctional enzyme</keyword>
<gene>
    <name evidence="11" type="ordered locus">Daro_2920</name>
</gene>
<evidence type="ECO:0000256" key="1">
    <source>
        <dbReference type="ARBA" id="ARBA00004752"/>
    </source>
</evidence>
<dbReference type="STRING" id="159087.Daro_2920"/>
<evidence type="ECO:0000256" key="9">
    <source>
        <dbReference type="SAM" id="Phobius"/>
    </source>
</evidence>
<keyword evidence="5" id="KW-0808">Transferase</keyword>
<dbReference type="OrthoDB" id="8552189at2"/>
<dbReference type="GO" id="GO:0008955">
    <property type="term" value="F:peptidoglycan glycosyltransferase activity"/>
    <property type="evidence" value="ECO:0007669"/>
    <property type="project" value="UniProtKB-EC"/>
</dbReference>
<sequence length="1008" mass="112439">MASLTPQDSPRPRRWKLYLTLGILVLGTAVATAGWIELQESSFQARYFTEQAKTSTWTMESGADKDIWFPAAGPYEQRLGYAQLSNFLPRLASSGFIIDTQARQSAGFRHIVGLGHFPIYREKSRAGLSILDRHDQPLYDSQYPRVQYADFEAIPPVLVEALLFIENRDLLDTTYPKRNPAVDWGRLARVAAGQALRHVNMGGGRAGGSTLATQIEKFRHSPGGRTRDTDDKYHQMMSAALRAYQDGEENLPARRRIVLDFINSVPLGGIPGYGEVNGLGDGLWAWYGQEFARTNQLLTDPKADLTERAKAFKQALSLFVAQRRPSGLLGDTTGRLNALTDSYIRLLAEDQLIPADLREAALQAQINPARQARPGEEVSFVERKAVNEIRGTLGDLLNIENLYSLDRYDLTVHSTLDGPSQQAVTRILNRLADPAFLACAGLKEGRLLDRGDPKQVNYSLTLYERTPTANVLRIQADNLDQPLDINAGTKLDLGSSAKFRTLVSYLLVVTDLHQRYSQMPPAELAKLPRHPADRLSNWAIDTLRAKPEMTLEALLEAAMERRYSASPGETFFTGGGIHHFNNFKHEDDGKVPSVAEALEQSVNLVFVRIMHDVVHYHAYEAVDAPARGLRDKDDEETRQAFLNRFAEREGLGFLRTYWHKYRDVAPEDRLEVLSDSVPARPVPQAAAYLSVLPKSDFNSFLAFMRKQLGEKAGTDAGLRRLFDTHATRQYNLADQGYLARVHPLELWLVRHLQDQPKATLKDIVPASVEARRDASKWLFSTRFKHAQQVRIDIVVEVAAFERIADEWRRLGYPFEHLVPSLATSIGSSADRPAALAELMGIVVNDGIRRPTVRIDELLFAANTPFETRLKRQPEAGERVMPVEVAQVTRRALLRVVNSGTARRIKDAYRDNEEKPLLVGGKTGTGDHRSKVIGADGGVRSAKVMNRAATFAFYIGDRFYGVVTAFVPGSKAAAYDFTSALPVQILKEMEPVLRPLVADRPAAEGKCKG</sequence>
<dbReference type="InterPro" id="IPR001264">
    <property type="entry name" value="Glyco_trans_51"/>
</dbReference>
<evidence type="ECO:0000256" key="7">
    <source>
        <dbReference type="ARBA" id="ARBA00044770"/>
    </source>
</evidence>
<dbReference type="EC" id="2.4.99.28" evidence="7"/>
<evidence type="ECO:0000256" key="2">
    <source>
        <dbReference type="ARBA" id="ARBA00022645"/>
    </source>
</evidence>
<keyword evidence="9" id="KW-0472">Membrane</keyword>
<dbReference type="EMBL" id="CP000089">
    <property type="protein sequence ID" value="AAZ47650.1"/>
    <property type="molecule type" value="Genomic_DNA"/>
</dbReference>
<dbReference type="Gene3D" id="1.10.3810.10">
    <property type="entry name" value="Biosynthetic peptidoglycan transglycosylase-like"/>
    <property type="match status" value="1"/>
</dbReference>
<keyword evidence="4" id="KW-0328">Glycosyltransferase</keyword>
<dbReference type="PANTHER" id="PTHR32282:SF24">
    <property type="entry name" value="GLYCOSYL TRANSFERASE FAMILY 51 DOMAIN-CONTAINING PROTEIN"/>
    <property type="match status" value="1"/>
</dbReference>
<dbReference type="PANTHER" id="PTHR32282">
    <property type="entry name" value="BINDING PROTEIN TRANSPEPTIDASE, PUTATIVE-RELATED"/>
    <property type="match status" value="1"/>
</dbReference>
<protein>
    <recommendedName>
        <fullName evidence="7">peptidoglycan glycosyltransferase</fullName>
        <ecNumber evidence="7">2.4.99.28</ecNumber>
    </recommendedName>
</protein>
<dbReference type="SUPFAM" id="SSF56601">
    <property type="entry name" value="beta-lactamase/transpeptidase-like"/>
    <property type="match status" value="2"/>
</dbReference>
<comment type="pathway">
    <text evidence="1">Cell wall biogenesis; peptidoglycan biosynthesis.</text>
</comment>
<dbReference type="GO" id="GO:0006508">
    <property type="term" value="P:proteolysis"/>
    <property type="evidence" value="ECO:0007669"/>
    <property type="project" value="UniProtKB-KW"/>
</dbReference>
<dbReference type="InterPro" id="IPR050396">
    <property type="entry name" value="Glycosyltr_51/Transpeptidase"/>
</dbReference>
<comment type="catalytic activity">
    <reaction evidence="8">
        <text>[GlcNAc-(1-&gt;4)-Mur2Ac(oyl-L-Ala-gamma-D-Glu-L-Lys-D-Ala-D-Ala)](n)-di-trans,octa-cis-undecaprenyl diphosphate + beta-D-GlcNAc-(1-&gt;4)-Mur2Ac(oyl-L-Ala-gamma-D-Glu-L-Lys-D-Ala-D-Ala)-di-trans,octa-cis-undecaprenyl diphosphate = [GlcNAc-(1-&gt;4)-Mur2Ac(oyl-L-Ala-gamma-D-Glu-L-Lys-D-Ala-D-Ala)](n+1)-di-trans,octa-cis-undecaprenyl diphosphate + di-trans,octa-cis-undecaprenyl diphosphate + H(+)</text>
        <dbReference type="Rhea" id="RHEA:23708"/>
        <dbReference type="Rhea" id="RHEA-COMP:9602"/>
        <dbReference type="Rhea" id="RHEA-COMP:9603"/>
        <dbReference type="ChEBI" id="CHEBI:15378"/>
        <dbReference type="ChEBI" id="CHEBI:58405"/>
        <dbReference type="ChEBI" id="CHEBI:60033"/>
        <dbReference type="ChEBI" id="CHEBI:78435"/>
        <dbReference type="EC" id="2.4.99.28"/>
    </reaction>
</comment>
<dbReference type="InterPro" id="IPR023346">
    <property type="entry name" value="Lysozyme-like_dom_sf"/>
</dbReference>
<feature type="transmembrane region" description="Helical" evidence="9">
    <location>
        <begin position="17"/>
        <end position="36"/>
    </location>
</feature>
<evidence type="ECO:0000256" key="5">
    <source>
        <dbReference type="ARBA" id="ARBA00022679"/>
    </source>
</evidence>
<reference evidence="11" key="1">
    <citation type="submission" date="2005-08" db="EMBL/GenBank/DDBJ databases">
        <title>Complete sequence of Dechloromonas aromatica RCB.</title>
        <authorList>
            <person name="Salinero K.K."/>
            <person name="Copeland A."/>
            <person name="Lucas S."/>
            <person name="Lapidus A."/>
            <person name="Barry K."/>
            <person name="Detter J.C."/>
            <person name="Glavina T."/>
            <person name="Hammon N."/>
            <person name="Israni S."/>
            <person name="Pitluck S."/>
            <person name="Di Bartolo G."/>
            <person name="Trong S."/>
            <person name="Schmutz J."/>
            <person name="Larimer F."/>
            <person name="Land M."/>
            <person name="Ivanova N."/>
            <person name="Richardson P."/>
        </authorList>
    </citation>
    <scope>NUCLEOTIDE SEQUENCE</scope>
    <source>
        <strain evidence="11">RCB</strain>
    </source>
</reference>
<organism evidence="11">
    <name type="scientific">Dechloromonas aromatica (strain RCB)</name>
    <dbReference type="NCBI Taxonomy" id="159087"/>
    <lineage>
        <taxon>Bacteria</taxon>
        <taxon>Pseudomonadati</taxon>
        <taxon>Pseudomonadota</taxon>
        <taxon>Betaproteobacteria</taxon>
        <taxon>Rhodocyclales</taxon>
        <taxon>Azonexaceae</taxon>
        <taxon>Dechloromonas</taxon>
    </lineage>
</organism>
<evidence type="ECO:0000259" key="10">
    <source>
        <dbReference type="Pfam" id="PF00912"/>
    </source>
</evidence>
<dbReference type="AlphaFoldDB" id="Q47BY1"/>
<keyword evidence="9" id="KW-0812">Transmembrane</keyword>
<dbReference type="SUPFAM" id="SSF53955">
    <property type="entry name" value="Lysozyme-like"/>
    <property type="match status" value="1"/>
</dbReference>
<dbReference type="GO" id="GO:0004180">
    <property type="term" value="F:carboxypeptidase activity"/>
    <property type="evidence" value="ECO:0007669"/>
    <property type="project" value="UniProtKB-KW"/>
</dbReference>
<feature type="domain" description="Glycosyl transferase family 51" evidence="10">
    <location>
        <begin position="143"/>
        <end position="292"/>
    </location>
</feature>
<evidence type="ECO:0000256" key="6">
    <source>
        <dbReference type="ARBA" id="ARBA00023268"/>
    </source>
</evidence>
<accession>Q47BY1</accession>
<dbReference type="InterPro" id="IPR012338">
    <property type="entry name" value="Beta-lactam/transpept-like"/>
</dbReference>
<evidence type="ECO:0000313" key="11">
    <source>
        <dbReference type="EMBL" id="AAZ47650.1"/>
    </source>
</evidence>
<keyword evidence="3" id="KW-0378">Hydrolase</keyword>
<evidence type="ECO:0000256" key="3">
    <source>
        <dbReference type="ARBA" id="ARBA00022670"/>
    </source>
</evidence>
<dbReference type="InterPro" id="IPR036950">
    <property type="entry name" value="PBP_transglycosylase"/>
</dbReference>